<dbReference type="GO" id="GO:0008270">
    <property type="term" value="F:zinc ion binding"/>
    <property type="evidence" value="ECO:0007669"/>
    <property type="project" value="UniProtKB-KW"/>
</dbReference>
<dbReference type="SUPFAM" id="SSF57850">
    <property type="entry name" value="RING/U-box"/>
    <property type="match status" value="1"/>
</dbReference>
<evidence type="ECO:0000259" key="2">
    <source>
        <dbReference type="PROSITE" id="PS50089"/>
    </source>
</evidence>
<comment type="caution">
    <text evidence="3">The sequence shown here is derived from an EMBL/GenBank/DDBJ whole genome shotgun (WGS) entry which is preliminary data.</text>
</comment>
<name>A0AAD6VP24_9AGAR</name>
<dbReference type="InterPro" id="IPR036537">
    <property type="entry name" value="Adaptor_Cbl_N_dom_sf"/>
</dbReference>
<organism evidence="3 4">
    <name type="scientific">Mycena pura</name>
    <dbReference type="NCBI Taxonomy" id="153505"/>
    <lineage>
        <taxon>Eukaryota</taxon>
        <taxon>Fungi</taxon>
        <taxon>Dikarya</taxon>
        <taxon>Basidiomycota</taxon>
        <taxon>Agaricomycotina</taxon>
        <taxon>Agaricomycetes</taxon>
        <taxon>Agaricomycetidae</taxon>
        <taxon>Agaricales</taxon>
        <taxon>Marasmiineae</taxon>
        <taxon>Mycenaceae</taxon>
        <taxon>Mycena</taxon>
    </lineage>
</organism>
<dbReference type="EMBL" id="JARJCW010000016">
    <property type="protein sequence ID" value="KAJ7215918.1"/>
    <property type="molecule type" value="Genomic_DNA"/>
</dbReference>
<keyword evidence="1" id="KW-0479">Metal-binding</keyword>
<protein>
    <recommendedName>
        <fullName evidence="2">RING-type domain-containing protein</fullName>
    </recommendedName>
</protein>
<gene>
    <name evidence="3" type="ORF">GGX14DRAFT_518352</name>
</gene>
<dbReference type="InterPro" id="IPR013083">
    <property type="entry name" value="Znf_RING/FYVE/PHD"/>
</dbReference>
<sequence>MSASPGDIVNGIRFVVDVIGKVKENQEELRRLSNRLQHVMISVEESRQRNQLQPAEYEDALTVVAALVERSHLVTQKLLKRSLGNRTWSRGDISSEIKRITADVDTYLNVHVVKTLDFMHSVTSQVTSQVVKVVFIQNCTTLLGIQLEVNLVTAAGKEPGSYHDLCVCGGDHGQGSFSHIRLALCPDSDLQLAEIDIRLRAPDPADGVSAPMPSDLSTVLNMMKSESRLIEDLSPSLHIGQNLASSARISIQVSCLKMPNGQISEHPVTISNVSVGANYTEVLEAIRQAGYVTPADLTGEAMMITVSDIDEFDATTSGGLKISRNTRILTWWSKYCEYHGIAPRTTPRHTLADLAESDLKGHTTAIQAGGVTIRFHRTLRVPDNLDVNPLPVDLGPFPLLPVSMFSNRLPGNISSRGGFFMPIFEREALFISFEASKVRDRPAVKVSAGGVNVLTGSFKNIHAAQVLGHDYIVQGQDYLVPGLQPWIDGVMTEEGVVRQFVAMPLGKNYTVEEQVTGKAEEGGFQFDIFPRRPERVNECFFEFNMQFGTPRERAAGGRKLNLFGTLFGTPANCEVPYGAIIGFFDPRHWPVRSEHNWTVGAYQRRIGKFPLTATYGQHPIGGMLPGYLPQNPNVQTIRAPRPPEKPYIQITGAMVASMGTGLGGRISQKIYKDGLPTRVYDEENGQRFHVHIISAELWETVTGVLPPITPITPDTYKAHNLPWFTLSDSNVASLAPTTDVLENVKTITHIDHEKATAEKAQALTAAEALIDPDHPPSCSIHIKVVADVVFRPCGHTACSGCFGRAMLKRSRCPLCSQEIGRFVGMKEPVAGVDEAGNADDDGNSTPAWNTMLADIELSEALAAQAIRQGKVVVIHLEKDSVGSLHSHGSYSHCFCKTSHVANH</sequence>
<keyword evidence="1" id="KW-0862">Zinc</keyword>
<dbReference type="GO" id="GO:0007166">
    <property type="term" value="P:cell surface receptor signaling pathway"/>
    <property type="evidence" value="ECO:0007669"/>
    <property type="project" value="InterPro"/>
</dbReference>
<dbReference type="CDD" id="cd21037">
    <property type="entry name" value="MLKL_NTD"/>
    <property type="match status" value="1"/>
</dbReference>
<dbReference type="Gene3D" id="1.20.930.20">
    <property type="entry name" value="Adaptor protein Cbl, N-terminal domain"/>
    <property type="match status" value="1"/>
</dbReference>
<dbReference type="AlphaFoldDB" id="A0AAD6VP24"/>
<accession>A0AAD6VP24</accession>
<reference evidence="3" key="1">
    <citation type="submission" date="2023-03" db="EMBL/GenBank/DDBJ databases">
        <title>Massive genome expansion in bonnet fungi (Mycena s.s.) driven by repeated elements and novel gene families across ecological guilds.</title>
        <authorList>
            <consortium name="Lawrence Berkeley National Laboratory"/>
            <person name="Harder C.B."/>
            <person name="Miyauchi S."/>
            <person name="Viragh M."/>
            <person name="Kuo A."/>
            <person name="Thoen E."/>
            <person name="Andreopoulos B."/>
            <person name="Lu D."/>
            <person name="Skrede I."/>
            <person name="Drula E."/>
            <person name="Henrissat B."/>
            <person name="Morin E."/>
            <person name="Kohler A."/>
            <person name="Barry K."/>
            <person name="LaButti K."/>
            <person name="Morin E."/>
            <person name="Salamov A."/>
            <person name="Lipzen A."/>
            <person name="Mereny Z."/>
            <person name="Hegedus B."/>
            <person name="Baldrian P."/>
            <person name="Stursova M."/>
            <person name="Weitz H."/>
            <person name="Taylor A."/>
            <person name="Grigoriev I.V."/>
            <person name="Nagy L.G."/>
            <person name="Martin F."/>
            <person name="Kauserud H."/>
        </authorList>
    </citation>
    <scope>NUCLEOTIDE SEQUENCE</scope>
    <source>
        <strain evidence="3">9144</strain>
    </source>
</reference>
<feature type="domain" description="RING-type" evidence="2">
    <location>
        <begin position="778"/>
        <end position="816"/>
    </location>
</feature>
<proteinExistence type="predicted"/>
<dbReference type="Pfam" id="PF13920">
    <property type="entry name" value="zf-C3HC4_3"/>
    <property type="match status" value="1"/>
</dbReference>
<dbReference type="Proteomes" id="UP001219525">
    <property type="component" value="Unassembled WGS sequence"/>
</dbReference>
<evidence type="ECO:0000313" key="4">
    <source>
        <dbReference type="Proteomes" id="UP001219525"/>
    </source>
</evidence>
<dbReference type="InterPro" id="IPR059179">
    <property type="entry name" value="MLKL-like_MCAfunc"/>
</dbReference>
<dbReference type="PROSITE" id="PS50089">
    <property type="entry name" value="ZF_RING_2"/>
    <property type="match status" value="1"/>
</dbReference>
<keyword evidence="1" id="KW-0863">Zinc-finger</keyword>
<evidence type="ECO:0000256" key="1">
    <source>
        <dbReference type="PROSITE-ProRule" id="PRU00175"/>
    </source>
</evidence>
<keyword evidence="4" id="KW-1185">Reference proteome</keyword>
<dbReference type="Gene3D" id="3.30.40.10">
    <property type="entry name" value="Zinc/RING finger domain, C3HC4 (zinc finger)"/>
    <property type="match status" value="1"/>
</dbReference>
<dbReference type="InterPro" id="IPR001841">
    <property type="entry name" value="Znf_RING"/>
</dbReference>
<evidence type="ECO:0000313" key="3">
    <source>
        <dbReference type="EMBL" id="KAJ7215918.1"/>
    </source>
</evidence>